<feature type="domain" description="NADPH-dependent FMN reductase-like" evidence="1">
    <location>
        <begin position="19"/>
        <end position="166"/>
    </location>
</feature>
<name>A0A4R1BVP1_9ACTN</name>
<dbReference type="OrthoDB" id="9812295at2"/>
<comment type="caution">
    <text evidence="2">The sequence shown here is derived from an EMBL/GenBank/DDBJ whole genome shotgun (WGS) entry which is preliminary data.</text>
</comment>
<dbReference type="InterPro" id="IPR029039">
    <property type="entry name" value="Flavoprotein-like_sf"/>
</dbReference>
<accession>A0A4R1BVP1</accession>
<dbReference type="Pfam" id="PF03358">
    <property type="entry name" value="FMN_red"/>
    <property type="match status" value="1"/>
</dbReference>
<dbReference type="GO" id="GO:0010181">
    <property type="term" value="F:FMN binding"/>
    <property type="evidence" value="ECO:0007669"/>
    <property type="project" value="TreeGrafter"/>
</dbReference>
<protein>
    <submittedName>
        <fullName evidence="2">NAD(P)H-dependent oxidoreductase</fullName>
    </submittedName>
</protein>
<dbReference type="PANTHER" id="PTHR30543">
    <property type="entry name" value="CHROMATE REDUCTASE"/>
    <property type="match status" value="1"/>
</dbReference>
<dbReference type="SUPFAM" id="SSF52218">
    <property type="entry name" value="Flavoproteins"/>
    <property type="match status" value="1"/>
</dbReference>
<dbReference type="AlphaFoldDB" id="A0A4R1BVP1"/>
<dbReference type="GO" id="GO:0016491">
    <property type="term" value="F:oxidoreductase activity"/>
    <property type="evidence" value="ECO:0007669"/>
    <property type="project" value="InterPro"/>
</dbReference>
<dbReference type="InterPro" id="IPR050712">
    <property type="entry name" value="NAD(P)H-dep_reductase"/>
</dbReference>
<evidence type="ECO:0000259" key="1">
    <source>
        <dbReference type="Pfam" id="PF03358"/>
    </source>
</evidence>
<dbReference type="InterPro" id="IPR005025">
    <property type="entry name" value="FMN_Rdtase-like_dom"/>
</dbReference>
<dbReference type="Gene3D" id="3.40.50.360">
    <property type="match status" value="1"/>
</dbReference>
<dbReference type="Proteomes" id="UP000295453">
    <property type="component" value="Unassembled WGS sequence"/>
</dbReference>
<proteinExistence type="predicted"/>
<gene>
    <name evidence="2" type="ORF">EPD65_13575</name>
</gene>
<reference evidence="2 3" key="1">
    <citation type="submission" date="2019-03" db="EMBL/GenBank/DDBJ databases">
        <authorList>
            <person name="Kim M.K.M."/>
        </authorList>
    </citation>
    <scope>NUCLEOTIDE SEQUENCE [LARGE SCALE GENOMIC DNA]</scope>
    <source>
        <strain evidence="2 3">18JY15-6</strain>
    </source>
</reference>
<dbReference type="GO" id="GO:0005829">
    <property type="term" value="C:cytosol"/>
    <property type="evidence" value="ECO:0007669"/>
    <property type="project" value="TreeGrafter"/>
</dbReference>
<dbReference type="PANTHER" id="PTHR30543:SF21">
    <property type="entry name" value="NAD(P)H-DEPENDENT FMN REDUCTASE LOT6"/>
    <property type="match status" value="1"/>
</dbReference>
<sequence length="192" mass="19945">MVDASYTCLTPPLQETPVTKVLALVGSLRADSVNRKLIEAVQAQAPEGVTIEIAQGLGEIPFYNEDIDGDAAPAAATALREQVAAADRLLFVVPEYNGSTPAVVANAIDWASRPFGAGSIKDKPTAVVGTAVGQYGGQWAHQDTRKSAGVAGAKLVEDIELSHAYAWGTDPSQDAEIVAKFTDAVAKLAAAN</sequence>
<keyword evidence="3" id="KW-1185">Reference proteome</keyword>
<organism evidence="2 3">
    <name type="scientific">Nocardioides jejuensis</name>
    <dbReference type="NCBI Taxonomy" id="2502782"/>
    <lineage>
        <taxon>Bacteria</taxon>
        <taxon>Bacillati</taxon>
        <taxon>Actinomycetota</taxon>
        <taxon>Actinomycetes</taxon>
        <taxon>Propionibacteriales</taxon>
        <taxon>Nocardioidaceae</taxon>
        <taxon>Nocardioides</taxon>
    </lineage>
</organism>
<evidence type="ECO:0000313" key="2">
    <source>
        <dbReference type="EMBL" id="TCJ22054.1"/>
    </source>
</evidence>
<evidence type="ECO:0000313" key="3">
    <source>
        <dbReference type="Proteomes" id="UP000295453"/>
    </source>
</evidence>
<dbReference type="EMBL" id="SJZJ01000026">
    <property type="protein sequence ID" value="TCJ22054.1"/>
    <property type="molecule type" value="Genomic_DNA"/>
</dbReference>